<evidence type="ECO:0000313" key="2">
    <source>
        <dbReference type="Proteomes" id="UP000249754"/>
    </source>
</evidence>
<dbReference type="Proteomes" id="UP000249754">
    <property type="component" value="Unassembled WGS sequence"/>
</dbReference>
<reference evidence="1 2" key="1">
    <citation type="submission" date="2018-06" db="EMBL/GenBank/DDBJ databases">
        <title>Genomic Encyclopedia of Archaeal and Bacterial Type Strains, Phase II (KMG-II): from individual species to whole genera.</title>
        <authorList>
            <person name="Goeker M."/>
        </authorList>
    </citation>
    <scope>NUCLEOTIDE SEQUENCE [LARGE SCALE GENOMIC DNA]</scope>
    <source>
        <strain evidence="1 2">DSM 14825</strain>
    </source>
</reference>
<accession>A0A327T161</accession>
<sequence length="386" mass="44519">MTPLLTFAQQPDEKTLYLNSKNEVTTTKSEFKCIKNKYLSAERIDCYDCENAQHQIVKQLSVNFKIADTIKQGINPAYFGHTDFTEYLTGDLKAGKPYNGFFKEKKEGSEWVIYNYYQQGILVQQWYNDLFNKILAEDHQEFSDVKLDAKNTFINGKIDTGIEIIPVNMKEQRAMAELIRTVKNTKTVLFRVLIFAENTGVLLRISPLKQGYLLEDFGKNSLKITFTPEGRTIETIAPEKKSGKAIAYNYYSFSDRAKVDKNRPYSYFQKSNKLYIEQPEVAQKEPEDHDQESSRMLRKLSLSLYDTTPLETSDMIAFLQKRNGIKNYMGDYGLYEGKAEGFVYKPGDTEGTYTMELYSQRKVEPAKIPAKNKTLKELAAALKTYY</sequence>
<dbReference type="EMBL" id="QLLR01000003">
    <property type="protein sequence ID" value="RAJ34195.1"/>
    <property type="molecule type" value="Genomic_DNA"/>
</dbReference>
<proteinExistence type="predicted"/>
<gene>
    <name evidence="1" type="ORF">LY11_01086</name>
</gene>
<dbReference type="AlphaFoldDB" id="A0A327T161"/>
<organism evidence="1 2">
    <name type="scientific">Pedobacter cryoconitis</name>
    <dbReference type="NCBI Taxonomy" id="188932"/>
    <lineage>
        <taxon>Bacteria</taxon>
        <taxon>Pseudomonadati</taxon>
        <taxon>Bacteroidota</taxon>
        <taxon>Sphingobacteriia</taxon>
        <taxon>Sphingobacteriales</taxon>
        <taxon>Sphingobacteriaceae</taxon>
        <taxon>Pedobacter</taxon>
    </lineage>
</organism>
<name>A0A327T161_9SPHI</name>
<evidence type="ECO:0000313" key="1">
    <source>
        <dbReference type="EMBL" id="RAJ34195.1"/>
    </source>
</evidence>
<protein>
    <submittedName>
        <fullName evidence="1">Uncharacterized protein</fullName>
    </submittedName>
</protein>
<comment type="caution">
    <text evidence="1">The sequence shown here is derived from an EMBL/GenBank/DDBJ whole genome shotgun (WGS) entry which is preliminary data.</text>
</comment>